<feature type="region of interest" description="Disordered" evidence="1">
    <location>
        <begin position="1"/>
        <end position="63"/>
    </location>
</feature>
<evidence type="ECO:0008006" key="4">
    <source>
        <dbReference type="Google" id="ProtNLM"/>
    </source>
</evidence>
<keyword evidence="3" id="KW-1185">Reference proteome</keyword>
<evidence type="ECO:0000256" key="1">
    <source>
        <dbReference type="SAM" id="MobiDB-lite"/>
    </source>
</evidence>
<evidence type="ECO:0000313" key="2">
    <source>
        <dbReference type="EMBL" id="CAD6226045.1"/>
    </source>
</evidence>
<dbReference type="PANTHER" id="PTHR34223:SF51">
    <property type="entry name" value="OS06G0556300 PROTEIN"/>
    <property type="match status" value="1"/>
</dbReference>
<sequence>MELVGPNAKRRRSKDLAAGEPPMRTMETMEAAHPKPTIHGKEPPLSSPNAGSGGGDDDVDRISGLPDAVLGEILSLLTAKEAGHTQILTSWWRHVWVASPLILDGADLHNKPKALLSDSSGTTMMMTRPSPARSPTSSPPT</sequence>
<dbReference type="SUPFAM" id="SSF81383">
    <property type="entry name" value="F-box domain"/>
    <property type="match status" value="1"/>
</dbReference>
<comment type="caution">
    <text evidence="2">The sequence shown here is derived from an EMBL/GenBank/DDBJ whole genome shotgun (WGS) entry which is preliminary data.</text>
</comment>
<organism evidence="2 3">
    <name type="scientific">Miscanthus lutarioriparius</name>
    <dbReference type="NCBI Taxonomy" id="422564"/>
    <lineage>
        <taxon>Eukaryota</taxon>
        <taxon>Viridiplantae</taxon>
        <taxon>Streptophyta</taxon>
        <taxon>Embryophyta</taxon>
        <taxon>Tracheophyta</taxon>
        <taxon>Spermatophyta</taxon>
        <taxon>Magnoliopsida</taxon>
        <taxon>Liliopsida</taxon>
        <taxon>Poales</taxon>
        <taxon>Poaceae</taxon>
        <taxon>PACMAD clade</taxon>
        <taxon>Panicoideae</taxon>
        <taxon>Andropogonodae</taxon>
        <taxon>Andropogoneae</taxon>
        <taxon>Saccharinae</taxon>
        <taxon>Miscanthus</taxon>
    </lineage>
</organism>
<accession>A0A811NKF1</accession>
<feature type="compositionally biased region" description="Low complexity" evidence="1">
    <location>
        <begin position="127"/>
        <end position="141"/>
    </location>
</feature>
<dbReference type="Proteomes" id="UP000604825">
    <property type="component" value="Unassembled WGS sequence"/>
</dbReference>
<gene>
    <name evidence="2" type="ORF">NCGR_LOCUS17917</name>
</gene>
<feature type="region of interest" description="Disordered" evidence="1">
    <location>
        <begin position="116"/>
        <end position="141"/>
    </location>
</feature>
<reference evidence="2" key="1">
    <citation type="submission" date="2020-10" db="EMBL/GenBank/DDBJ databases">
        <authorList>
            <person name="Han B."/>
            <person name="Lu T."/>
            <person name="Zhao Q."/>
            <person name="Huang X."/>
            <person name="Zhao Y."/>
        </authorList>
    </citation>
    <scope>NUCLEOTIDE SEQUENCE</scope>
</reference>
<proteinExistence type="predicted"/>
<name>A0A811NKF1_9POAL</name>
<dbReference type="PANTHER" id="PTHR34223">
    <property type="entry name" value="OS11G0201299 PROTEIN"/>
    <property type="match status" value="1"/>
</dbReference>
<dbReference type="InterPro" id="IPR053197">
    <property type="entry name" value="F-box_SCFL_complex_component"/>
</dbReference>
<evidence type="ECO:0000313" key="3">
    <source>
        <dbReference type="Proteomes" id="UP000604825"/>
    </source>
</evidence>
<dbReference type="EMBL" id="CAJGYO010000004">
    <property type="protein sequence ID" value="CAD6226045.1"/>
    <property type="molecule type" value="Genomic_DNA"/>
</dbReference>
<dbReference type="OrthoDB" id="612216at2759"/>
<dbReference type="InterPro" id="IPR036047">
    <property type="entry name" value="F-box-like_dom_sf"/>
</dbReference>
<protein>
    <recommendedName>
        <fullName evidence="4">F-box domain-containing protein</fullName>
    </recommendedName>
</protein>
<dbReference type="AlphaFoldDB" id="A0A811NKF1"/>